<dbReference type="OrthoDB" id="2692250at2"/>
<dbReference type="EMBL" id="AVBF01000077">
    <property type="protein sequence ID" value="KGP71208.1"/>
    <property type="molecule type" value="Genomic_DNA"/>
</dbReference>
<evidence type="ECO:0000256" key="1">
    <source>
        <dbReference type="SAM" id="Phobius"/>
    </source>
</evidence>
<keyword evidence="1" id="KW-1133">Transmembrane helix</keyword>
<dbReference type="eggNOG" id="ENOG502ZPFB">
    <property type="taxonomic scope" value="Bacteria"/>
</dbReference>
<proteinExistence type="predicted"/>
<reference evidence="2 3" key="1">
    <citation type="journal article" date="2015" name="Stand. Genomic Sci.">
        <title>High quality draft genome sequence of the moderately halophilic bacterium Pontibacillus yanchengensis Y32(T) and comparison among Pontibacillus genomes.</title>
        <authorList>
            <person name="Huang J."/>
            <person name="Qiao Z.X."/>
            <person name="Tang J.W."/>
            <person name="Wang G."/>
        </authorList>
    </citation>
    <scope>NUCLEOTIDE SEQUENCE [LARGE SCALE GENOMIC DNA]</scope>
    <source>
        <strain evidence="2 3">Y32</strain>
    </source>
</reference>
<dbReference type="Proteomes" id="UP000030147">
    <property type="component" value="Unassembled WGS sequence"/>
</dbReference>
<sequence>MNNLRWLTSAFNFGRRTSLFGRRSRFAFFNGRRNRRGGGILLTLLGLGGFIYGMTRDNRGMLQGMKGMMNNQEDQDSNQVSDYTMADAKVAFSEEFTPDFKDNK</sequence>
<dbReference type="RefSeq" id="WP_036823588.1">
    <property type="nucleotide sequence ID" value="NZ_AVBF01000077.1"/>
</dbReference>
<accession>A0A0A2T9W3</accession>
<organism evidence="2 3">
    <name type="scientific">Pontibacillus yanchengensis Y32</name>
    <dbReference type="NCBI Taxonomy" id="1385514"/>
    <lineage>
        <taxon>Bacteria</taxon>
        <taxon>Bacillati</taxon>
        <taxon>Bacillota</taxon>
        <taxon>Bacilli</taxon>
        <taxon>Bacillales</taxon>
        <taxon>Bacillaceae</taxon>
        <taxon>Pontibacillus</taxon>
    </lineage>
</organism>
<keyword evidence="1" id="KW-0812">Transmembrane</keyword>
<name>A0A0A2T9W3_9BACI</name>
<dbReference type="AlphaFoldDB" id="A0A0A2T9W3"/>
<keyword evidence="3" id="KW-1185">Reference proteome</keyword>
<evidence type="ECO:0000313" key="3">
    <source>
        <dbReference type="Proteomes" id="UP000030147"/>
    </source>
</evidence>
<comment type="caution">
    <text evidence="2">The sequence shown here is derived from an EMBL/GenBank/DDBJ whole genome shotgun (WGS) entry which is preliminary data.</text>
</comment>
<keyword evidence="1" id="KW-0472">Membrane</keyword>
<feature type="transmembrane region" description="Helical" evidence="1">
    <location>
        <begin position="37"/>
        <end position="55"/>
    </location>
</feature>
<evidence type="ECO:0000313" key="2">
    <source>
        <dbReference type="EMBL" id="KGP71208.1"/>
    </source>
</evidence>
<gene>
    <name evidence="2" type="ORF">N782_20565</name>
</gene>
<protein>
    <submittedName>
        <fullName evidence="2">Uncharacterized protein</fullName>
    </submittedName>
</protein>